<name>A0A3S4HQ91_KLEPN</name>
<reference evidence="2 3" key="1">
    <citation type="submission" date="2018-12" db="EMBL/GenBank/DDBJ databases">
        <authorList>
            <consortium name="Pathogen Informatics"/>
        </authorList>
    </citation>
    <scope>NUCLEOTIDE SEQUENCE [LARGE SCALE GENOMIC DNA]</scope>
    <source>
        <strain evidence="2 3">NCTC13635</strain>
    </source>
</reference>
<dbReference type="Proteomes" id="UP000282433">
    <property type="component" value="Chromosome"/>
</dbReference>
<sequence>MLAKEYDHDAFCKSLKESLSDYLKDDEDAETEEDEDWDDDDDTPDSDKAVVREIVRDLCRAGFNNEWEAYQAVYDADWQLVGAPGMSAKA</sequence>
<evidence type="ECO:0000313" key="2">
    <source>
        <dbReference type="EMBL" id="VEB01031.1"/>
    </source>
</evidence>
<gene>
    <name evidence="2" type="ORF">NCTC13635_01746</name>
</gene>
<feature type="compositionally biased region" description="Acidic residues" evidence="1">
    <location>
        <begin position="24"/>
        <end position="44"/>
    </location>
</feature>
<evidence type="ECO:0000313" key="3">
    <source>
        <dbReference type="Proteomes" id="UP000282433"/>
    </source>
</evidence>
<dbReference type="EMBL" id="LR134162">
    <property type="protein sequence ID" value="VEB01031.1"/>
    <property type="molecule type" value="Genomic_DNA"/>
</dbReference>
<accession>A0A3S4HQ91</accession>
<feature type="region of interest" description="Disordered" evidence="1">
    <location>
        <begin position="22"/>
        <end position="46"/>
    </location>
</feature>
<protein>
    <submittedName>
        <fullName evidence="2">Uncharacterized protein</fullName>
    </submittedName>
</protein>
<evidence type="ECO:0000256" key="1">
    <source>
        <dbReference type="SAM" id="MobiDB-lite"/>
    </source>
</evidence>
<proteinExistence type="predicted"/>
<organism evidence="2 3">
    <name type="scientific">Klebsiella pneumoniae</name>
    <dbReference type="NCBI Taxonomy" id="573"/>
    <lineage>
        <taxon>Bacteria</taxon>
        <taxon>Pseudomonadati</taxon>
        <taxon>Pseudomonadota</taxon>
        <taxon>Gammaproteobacteria</taxon>
        <taxon>Enterobacterales</taxon>
        <taxon>Enterobacteriaceae</taxon>
        <taxon>Klebsiella/Raoultella group</taxon>
        <taxon>Klebsiella</taxon>
        <taxon>Klebsiella pneumoniae complex</taxon>
    </lineage>
</organism>
<dbReference type="AlphaFoldDB" id="A0A3S4HQ91"/>